<evidence type="ECO:0000256" key="1">
    <source>
        <dbReference type="SAM" id="Phobius"/>
    </source>
</evidence>
<protein>
    <submittedName>
        <fullName evidence="3">Uncharacterized protein</fullName>
    </submittedName>
</protein>
<keyword evidence="1" id="KW-0812">Transmembrane</keyword>
<feature type="transmembrane region" description="Helical" evidence="1">
    <location>
        <begin position="196"/>
        <end position="215"/>
    </location>
</feature>
<feature type="transmembrane region" description="Helical" evidence="1">
    <location>
        <begin position="221"/>
        <end position="239"/>
    </location>
</feature>
<keyword evidence="4" id="KW-1185">Reference proteome</keyword>
<keyword evidence="1" id="KW-1133">Transmembrane helix</keyword>
<feature type="transmembrane region" description="Helical" evidence="1">
    <location>
        <begin position="259"/>
        <end position="279"/>
    </location>
</feature>
<accession>A0AAN6W2I2</accession>
<sequence>MASSSSTLLLSLPVTSSTVTASSVGPLMTVDAATLSSTGSPDPNTEYGYHSQERYIPVVYAFSSSSFPFALSTAIIFFILSFLHTYLCVKKKTIFFAITIYASLAMATAQTLKSYLVQLQATLLSPSNFNNPDIVDQFEHAGVLLIVMELLEAVPASAMGFLLMMTYTRLTWFIVPKSGRKKGRVLGLPVRWQTSILALGQMVGDALVGVGHYYGFGFLQSLGGVIGLMTWGWLAGLVVRLGRVKMEEGRRVLKEVKKFVWVVGGAVGLLLVCGIARVIRREQVSYLMYGIPWISSEDDESVMFAMAEWPVYVFQHLPIALMLVLLAVYHPGDYLPRRLTGWRLKTKRLLREERMREDVENLKVLARKDSKSSSVQDSELDCFERVDLDKEAK</sequence>
<evidence type="ECO:0000256" key="2">
    <source>
        <dbReference type="SAM" id="SignalP"/>
    </source>
</evidence>
<keyword evidence="2" id="KW-0732">Signal</keyword>
<feature type="signal peptide" evidence="2">
    <location>
        <begin position="1"/>
        <end position="21"/>
    </location>
</feature>
<reference evidence="3" key="2">
    <citation type="submission" date="2023-05" db="EMBL/GenBank/DDBJ databases">
        <authorList>
            <consortium name="Lawrence Berkeley National Laboratory"/>
            <person name="Steindorff A."/>
            <person name="Hensen N."/>
            <person name="Bonometti L."/>
            <person name="Westerberg I."/>
            <person name="Brannstrom I.O."/>
            <person name="Guillou S."/>
            <person name="Cros-Aarteil S."/>
            <person name="Calhoun S."/>
            <person name="Haridas S."/>
            <person name="Kuo A."/>
            <person name="Mondo S."/>
            <person name="Pangilinan J."/>
            <person name="Riley R."/>
            <person name="Labutti K."/>
            <person name="Andreopoulos B."/>
            <person name="Lipzen A."/>
            <person name="Chen C."/>
            <person name="Yanf M."/>
            <person name="Daum C."/>
            <person name="Ng V."/>
            <person name="Clum A."/>
            <person name="Ohm R."/>
            <person name="Martin F."/>
            <person name="Silar P."/>
            <person name="Natvig D."/>
            <person name="Lalanne C."/>
            <person name="Gautier V."/>
            <person name="Ament-Velasquez S.L."/>
            <person name="Kruys A."/>
            <person name="Hutchinson M.I."/>
            <person name="Powell A.J."/>
            <person name="Barry K."/>
            <person name="Miller A.N."/>
            <person name="Grigoriev I.V."/>
            <person name="Debuchy R."/>
            <person name="Gladieux P."/>
            <person name="Thoren M.H."/>
            <person name="Johannesson H."/>
        </authorList>
    </citation>
    <scope>NUCLEOTIDE SEQUENCE</scope>
    <source>
        <strain evidence="3">CBS 892.96</strain>
    </source>
</reference>
<gene>
    <name evidence="3" type="ORF">QBC36DRAFT_358152</name>
</gene>
<evidence type="ECO:0000313" key="3">
    <source>
        <dbReference type="EMBL" id="KAK4174169.1"/>
    </source>
</evidence>
<reference evidence="3" key="1">
    <citation type="journal article" date="2023" name="Mol. Phylogenet. Evol.">
        <title>Genome-scale phylogeny and comparative genomics of the fungal order Sordariales.</title>
        <authorList>
            <person name="Hensen N."/>
            <person name="Bonometti L."/>
            <person name="Westerberg I."/>
            <person name="Brannstrom I.O."/>
            <person name="Guillou S."/>
            <person name="Cros-Aarteil S."/>
            <person name="Calhoun S."/>
            <person name="Haridas S."/>
            <person name="Kuo A."/>
            <person name="Mondo S."/>
            <person name="Pangilinan J."/>
            <person name="Riley R."/>
            <person name="LaButti K."/>
            <person name="Andreopoulos B."/>
            <person name="Lipzen A."/>
            <person name="Chen C."/>
            <person name="Yan M."/>
            <person name="Daum C."/>
            <person name="Ng V."/>
            <person name="Clum A."/>
            <person name="Steindorff A."/>
            <person name="Ohm R.A."/>
            <person name="Martin F."/>
            <person name="Silar P."/>
            <person name="Natvig D.O."/>
            <person name="Lalanne C."/>
            <person name="Gautier V."/>
            <person name="Ament-Velasquez S.L."/>
            <person name="Kruys A."/>
            <person name="Hutchinson M.I."/>
            <person name="Powell A.J."/>
            <person name="Barry K."/>
            <person name="Miller A.N."/>
            <person name="Grigoriev I.V."/>
            <person name="Debuchy R."/>
            <person name="Gladieux P."/>
            <person name="Hiltunen Thoren M."/>
            <person name="Johannesson H."/>
        </authorList>
    </citation>
    <scope>NUCLEOTIDE SEQUENCE</scope>
    <source>
        <strain evidence="3">CBS 892.96</strain>
    </source>
</reference>
<proteinExistence type="predicted"/>
<feature type="transmembrane region" description="Helical" evidence="1">
    <location>
        <begin position="153"/>
        <end position="175"/>
    </location>
</feature>
<organism evidence="3 4">
    <name type="scientific">Triangularia setosa</name>
    <dbReference type="NCBI Taxonomy" id="2587417"/>
    <lineage>
        <taxon>Eukaryota</taxon>
        <taxon>Fungi</taxon>
        <taxon>Dikarya</taxon>
        <taxon>Ascomycota</taxon>
        <taxon>Pezizomycotina</taxon>
        <taxon>Sordariomycetes</taxon>
        <taxon>Sordariomycetidae</taxon>
        <taxon>Sordariales</taxon>
        <taxon>Podosporaceae</taxon>
        <taxon>Triangularia</taxon>
    </lineage>
</organism>
<feature type="transmembrane region" description="Helical" evidence="1">
    <location>
        <begin position="94"/>
        <end position="112"/>
    </location>
</feature>
<dbReference type="EMBL" id="MU866297">
    <property type="protein sequence ID" value="KAK4174169.1"/>
    <property type="molecule type" value="Genomic_DNA"/>
</dbReference>
<dbReference type="AlphaFoldDB" id="A0AAN6W2I2"/>
<name>A0AAN6W2I2_9PEZI</name>
<feature type="chain" id="PRO_5042878530" evidence="2">
    <location>
        <begin position="22"/>
        <end position="393"/>
    </location>
</feature>
<dbReference type="Proteomes" id="UP001302321">
    <property type="component" value="Unassembled WGS sequence"/>
</dbReference>
<feature type="transmembrane region" description="Helical" evidence="1">
    <location>
        <begin position="67"/>
        <end position="87"/>
    </location>
</feature>
<keyword evidence="1" id="KW-0472">Membrane</keyword>
<comment type="caution">
    <text evidence="3">The sequence shown here is derived from an EMBL/GenBank/DDBJ whole genome shotgun (WGS) entry which is preliminary data.</text>
</comment>
<evidence type="ECO:0000313" key="4">
    <source>
        <dbReference type="Proteomes" id="UP001302321"/>
    </source>
</evidence>
<feature type="transmembrane region" description="Helical" evidence="1">
    <location>
        <begin position="309"/>
        <end position="329"/>
    </location>
</feature>